<feature type="transmembrane region" description="Helical" evidence="8">
    <location>
        <begin position="121"/>
        <end position="139"/>
    </location>
</feature>
<evidence type="ECO:0000256" key="2">
    <source>
        <dbReference type="ARBA" id="ARBA00022448"/>
    </source>
</evidence>
<dbReference type="PANTHER" id="PTHR42718">
    <property type="entry name" value="MAJOR FACILITATOR SUPERFAMILY MULTIDRUG TRANSPORTER MFSC"/>
    <property type="match status" value="1"/>
</dbReference>
<feature type="transmembrane region" description="Helical" evidence="8">
    <location>
        <begin position="280"/>
        <end position="303"/>
    </location>
</feature>
<name>A0A540WA92_9ACTN</name>
<feature type="transmembrane region" description="Helical" evidence="8">
    <location>
        <begin position="59"/>
        <end position="77"/>
    </location>
</feature>
<dbReference type="PRINTS" id="PR01036">
    <property type="entry name" value="TCRTETB"/>
</dbReference>
<evidence type="ECO:0000313" key="11">
    <source>
        <dbReference type="Proteomes" id="UP000319103"/>
    </source>
</evidence>
<feature type="transmembrane region" description="Helical" evidence="8">
    <location>
        <begin position="344"/>
        <end position="361"/>
    </location>
</feature>
<comment type="subcellular location">
    <subcellularLocation>
        <location evidence="1">Cell membrane</location>
        <topology evidence="1">Multi-pass membrane protein</topology>
    </subcellularLocation>
</comment>
<feature type="transmembrane region" description="Helical" evidence="8">
    <location>
        <begin position="242"/>
        <end position="259"/>
    </location>
</feature>
<feature type="transmembrane region" description="Helical" evidence="8">
    <location>
        <begin position="176"/>
        <end position="198"/>
    </location>
</feature>
<organism evidence="10 11">
    <name type="scientific">Kitasatospora acidiphila</name>
    <dbReference type="NCBI Taxonomy" id="2567942"/>
    <lineage>
        <taxon>Bacteria</taxon>
        <taxon>Bacillati</taxon>
        <taxon>Actinomycetota</taxon>
        <taxon>Actinomycetes</taxon>
        <taxon>Kitasatosporales</taxon>
        <taxon>Streptomycetaceae</taxon>
        <taxon>Kitasatospora</taxon>
    </lineage>
</organism>
<dbReference type="InterPro" id="IPR036259">
    <property type="entry name" value="MFS_trans_sf"/>
</dbReference>
<feature type="transmembrane region" description="Helical" evidence="8">
    <location>
        <begin position="89"/>
        <end position="115"/>
    </location>
</feature>
<feature type="transmembrane region" description="Helical" evidence="8">
    <location>
        <begin position="151"/>
        <end position="170"/>
    </location>
</feature>
<evidence type="ECO:0000256" key="4">
    <source>
        <dbReference type="ARBA" id="ARBA00022692"/>
    </source>
</evidence>
<feature type="transmembrane region" description="Helical" evidence="8">
    <location>
        <begin position="21"/>
        <end position="47"/>
    </location>
</feature>
<dbReference type="Pfam" id="PF07690">
    <property type="entry name" value="MFS_1"/>
    <property type="match status" value="1"/>
</dbReference>
<dbReference type="Gene3D" id="1.20.1720.10">
    <property type="entry name" value="Multidrug resistance protein D"/>
    <property type="match status" value="1"/>
</dbReference>
<dbReference type="PANTHER" id="PTHR42718:SF46">
    <property type="entry name" value="BLR6921 PROTEIN"/>
    <property type="match status" value="1"/>
</dbReference>
<dbReference type="InterPro" id="IPR020846">
    <property type="entry name" value="MFS_dom"/>
</dbReference>
<evidence type="ECO:0000256" key="8">
    <source>
        <dbReference type="SAM" id="Phobius"/>
    </source>
</evidence>
<feature type="transmembrane region" description="Helical" evidence="8">
    <location>
        <begin position="408"/>
        <end position="431"/>
    </location>
</feature>
<evidence type="ECO:0000256" key="3">
    <source>
        <dbReference type="ARBA" id="ARBA00022475"/>
    </source>
</evidence>
<gene>
    <name evidence="10" type="ORF">E6W39_30840</name>
</gene>
<keyword evidence="7" id="KW-0046">Antibiotic resistance</keyword>
<dbReference type="InterPro" id="IPR011701">
    <property type="entry name" value="MFS"/>
</dbReference>
<accession>A0A540WA92</accession>
<dbReference type="NCBIfam" id="TIGR00711">
    <property type="entry name" value="efflux_EmrB"/>
    <property type="match status" value="1"/>
</dbReference>
<keyword evidence="6 8" id="KW-0472">Membrane</keyword>
<dbReference type="PROSITE" id="PS50850">
    <property type="entry name" value="MFS"/>
    <property type="match status" value="1"/>
</dbReference>
<dbReference type="OrthoDB" id="9807274at2"/>
<dbReference type="GO" id="GO:0046677">
    <property type="term" value="P:response to antibiotic"/>
    <property type="evidence" value="ECO:0007669"/>
    <property type="project" value="UniProtKB-KW"/>
</dbReference>
<feature type="transmembrane region" description="Helical" evidence="8">
    <location>
        <begin position="451"/>
        <end position="473"/>
    </location>
</feature>
<feature type="transmembrane region" description="Helical" evidence="8">
    <location>
        <begin position="210"/>
        <end position="230"/>
    </location>
</feature>
<dbReference type="Gene3D" id="1.20.1250.20">
    <property type="entry name" value="MFS general substrate transporter like domains"/>
    <property type="match status" value="1"/>
</dbReference>
<dbReference type="SUPFAM" id="SSF103473">
    <property type="entry name" value="MFS general substrate transporter"/>
    <property type="match status" value="1"/>
</dbReference>
<keyword evidence="4 8" id="KW-0812">Transmembrane</keyword>
<dbReference type="AlphaFoldDB" id="A0A540WA92"/>
<protein>
    <submittedName>
        <fullName evidence="10">MFS transporter</fullName>
    </submittedName>
</protein>
<reference evidence="10 11" key="1">
    <citation type="submission" date="2019-06" db="EMBL/GenBank/DDBJ databases">
        <title>Description of Kitasatospora acidophila sp. nov. isolated from pine grove soil, and reclassification of Streptomyces novaecaesareae to Kitasatospora novaeceasareae comb. nov.</title>
        <authorList>
            <person name="Kim M.J."/>
        </authorList>
    </citation>
    <scope>NUCLEOTIDE SEQUENCE [LARGE SCALE GENOMIC DNA]</scope>
    <source>
        <strain evidence="10 11">MMS16-CNU292</strain>
    </source>
</reference>
<dbReference type="Proteomes" id="UP000319103">
    <property type="component" value="Unassembled WGS sequence"/>
</dbReference>
<evidence type="ECO:0000256" key="7">
    <source>
        <dbReference type="ARBA" id="ARBA00023251"/>
    </source>
</evidence>
<keyword evidence="5 8" id="KW-1133">Transmembrane helix</keyword>
<comment type="caution">
    <text evidence="10">The sequence shown here is derived from an EMBL/GenBank/DDBJ whole genome shotgun (WGS) entry which is preliminary data.</text>
</comment>
<keyword evidence="11" id="KW-1185">Reference proteome</keyword>
<dbReference type="GO" id="GO:0005886">
    <property type="term" value="C:plasma membrane"/>
    <property type="evidence" value="ECO:0007669"/>
    <property type="project" value="UniProtKB-SubCell"/>
</dbReference>
<evidence type="ECO:0000256" key="5">
    <source>
        <dbReference type="ARBA" id="ARBA00022989"/>
    </source>
</evidence>
<feature type="transmembrane region" description="Helical" evidence="8">
    <location>
        <begin position="373"/>
        <end position="396"/>
    </location>
</feature>
<feature type="transmembrane region" description="Helical" evidence="8">
    <location>
        <begin position="309"/>
        <end position="332"/>
    </location>
</feature>
<dbReference type="RefSeq" id="WP_141636281.1">
    <property type="nucleotide sequence ID" value="NZ_VIGB01000003.1"/>
</dbReference>
<evidence type="ECO:0000313" key="10">
    <source>
        <dbReference type="EMBL" id="TQF05827.1"/>
    </source>
</evidence>
<keyword evidence="3" id="KW-1003">Cell membrane</keyword>
<dbReference type="GO" id="GO:0022857">
    <property type="term" value="F:transmembrane transporter activity"/>
    <property type="evidence" value="ECO:0007669"/>
    <property type="project" value="InterPro"/>
</dbReference>
<keyword evidence="2" id="KW-0813">Transport</keyword>
<sequence length="487" mass="49403">MSAKPGEVISGKPVGADRRRWYALLVLCAGTLMIILDGTIVTVAQPAIQHDLGFSDTGLSWVMNGYQIPFAGLLLLAGRLGDLLGRKRVFLAGLVLFAAASALCGLASSAGMLIAARFVQGAGGALVSAVSLGMIVTLFPDPAERGRAIGAFSFVGAAGASLGMVLGGVLTQLLDWHWIFLVNLPIALAAGLPAMRLLAPEPGQGLRQGADALGALLVTAGLMLAVYTIVSTGTHGWSSAHTLGYGVAALVLLAAFLVRQARAARPLLPLRLFRSRRTSGANLVQLLMISAMFGFQVLIALYLQNVLGYGAAATGFGMLPTGLAIAAVALGLSARLTRAFGARRVLLTGAGMLVLSLAYLARLPEHASYPVDVLPALLLIAGGGLVLPTLAGLAMADATPEDSGVASGLFNTSQTVASALGVAVLSTVAAGHTAGLRAAGHDAVGALAGGYRLSFAVAAGLLALAFVAAAVLLRERRAEVAQPALAA</sequence>
<evidence type="ECO:0000256" key="1">
    <source>
        <dbReference type="ARBA" id="ARBA00004651"/>
    </source>
</evidence>
<evidence type="ECO:0000256" key="6">
    <source>
        <dbReference type="ARBA" id="ARBA00023136"/>
    </source>
</evidence>
<dbReference type="EMBL" id="VIGB01000003">
    <property type="protein sequence ID" value="TQF05827.1"/>
    <property type="molecule type" value="Genomic_DNA"/>
</dbReference>
<evidence type="ECO:0000259" key="9">
    <source>
        <dbReference type="PROSITE" id="PS50850"/>
    </source>
</evidence>
<dbReference type="InterPro" id="IPR004638">
    <property type="entry name" value="EmrB-like"/>
</dbReference>
<dbReference type="CDD" id="cd17321">
    <property type="entry name" value="MFS_MMR_MDR_like"/>
    <property type="match status" value="1"/>
</dbReference>
<feature type="domain" description="Major facilitator superfamily (MFS) profile" evidence="9">
    <location>
        <begin position="23"/>
        <end position="477"/>
    </location>
</feature>
<proteinExistence type="predicted"/>